<evidence type="ECO:0000256" key="6">
    <source>
        <dbReference type="ARBA" id="ARBA00013023"/>
    </source>
</evidence>
<dbReference type="STRING" id="402384.HM131_08730"/>
<dbReference type="Pfam" id="PF02875">
    <property type="entry name" value="Mur_ligase_C"/>
    <property type="match status" value="1"/>
</dbReference>
<dbReference type="InterPro" id="IPR018109">
    <property type="entry name" value="Folylpolyglutamate_synth_CS"/>
</dbReference>
<evidence type="ECO:0000256" key="1">
    <source>
        <dbReference type="ARBA" id="ARBA00001946"/>
    </source>
</evidence>
<evidence type="ECO:0000256" key="13">
    <source>
        <dbReference type="ARBA" id="ARBA00022842"/>
    </source>
</evidence>
<comment type="subunit">
    <text evidence="5">Monomer.</text>
</comment>
<evidence type="ECO:0000256" key="17">
    <source>
        <dbReference type="ARBA" id="ARBA00049161"/>
    </source>
</evidence>
<dbReference type="Proteomes" id="UP000192527">
    <property type="component" value="Chromosome"/>
</dbReference>
<dbReference type="GO" id="GO:0005737">
    <property type="term" value="C:cytoplasm"/>
    <property type="evidence" value="ECO:0007669"/>
    <property type="project" value="TreeGrafter"/>
</dbReference>
<evidence type="ECO:0000256" key="14">
    <source>
        <dbReference type="ARBA" id="ARBA00022909"/>
    </source>
</evidence>
<keyword evidence="13" id="KW-0460">Magnesium</keyword>
<evidence type="ECO:0000256" key="5">
    <source>
        <dbReference type="ARBA" id="ARBA00011245"/>
    </source>
</evidence>
<evidence type="ECO:0000256" key="8">
    <source>
        <dbReference type="ARBA" id="ARBA00019357"/>
    </source>
</evidence>
<organism evidence="21 22">
    <name type="scientific">Halobacillus mangrovi</name>
    <dbReference type="NCBI Taxonomy" id="402384"/>
    <lineage>
        <taxon>Bacteria</taxon>
        <taxon>Bacillati</taxon>
        <taxon>Bacillota</taxon>
        <taxon>Bacilli</taxon>
        <taxon>Bacillales</taxon>
        <taxon>Bacillaceae</taxon>
        <taxon>Halobacillus</taxon>
    </lineage>
</organism>
<evidence type="ECO:0000256" key="18">
    <source>
        <dbReference type="PIRNR" id="PIRNR001563"/>
    </source>
</evidence>
<evidence type="ECO:0000256" key="9">
    <source>
        <dbReference type="ARBA" id="ARBA00022598"/>
    </source>
</evidence>
<dbReference type="InterPro" id="IPR036565">
    <property type="entry name" value="Mur-like_cat_sf"/>
</dbReference>
<comment type="catalytic activity">
    <reaction evidence="17">
        <text>7,8-dihydropteroate + L-glutamate + ATP = 7,8-dihydrofolate + ADP + phosphate + H(+)</text>
        <dbReference type="Rhea" id="RHEA:23584"/>
        <dbReference type="ChEBI" id="CHEBI:15378"/>
        <dbReference type="ChEBI" id="CHEBI:17839"/>
        <dbReference type="ChEBI" id="CHEBI:29985"/>
        <dbReference type="ChEBI" id="CHEBI:30616"/>
        <dbReference type="ChEBI" id="CHEBI:43474"/>
        <dbReference type="ChEBI" id="CHEBI:57451"/>
        <dbReference type="ChEBI" id="CHEBI:456216"/>
        <dbReference type="EC" id="6.3.2.12"/>
    </reaction>
</comment>
<dbReference type="SUPFAM" id="SSF53623">
    <property type="entry name" value="MurD-like peptide ligases, catalytic domain"/>
    <property type="match status" value="1"/>
</dbReference>
<evidence type="ECO:0000256" key="15">
    <source>
        <dbReference type="ARBA" id="ARBA00030592"/>
    </source>
</evidence>
<dbReference type="PANTHER" id="PTHR11136">
    <property type="entry name" value="FOLYLPOLYGLUTAMATE SYNTHASE-RELATED"/>
    <property type="match status" value="1"/>
</dbReference>
<dbReference type="GO" id="GO:0005524">
    <property type="term" value="F:ATP binding"/>
    <property type="evidence" value="ECO:0007669"/>
    <property type="project" value="UniProtKB-KW"/>
</dbReference>
<dbReference type="Gene3D" id="3.90.190.20">
    <property type="entry name" value="Mur ligase, C-terminal domain"/>
    <property type="match status" value="1"/>
</dbReference>
<evidence type="ECO:0000313" key="22">
    <source>
        <dbReference type="Proteomes" id="UP000192527"/>
    </source>
</evidence>
<keyword evidence="22" id="KW-1185">Reference proteome</keyword>
<dbReference type="NCBIfam" id="TIGR01499">
    <property type="entry name" value="folC"/>
    <property type="match status" value="1"/>
</dbReference>
<keyword evidence="9 18" id="KW-0436">Ligase</keyword>
<comment type="cofactor">
    <cofactor evidence="1">
        <name>Mg(2+)</name>
        <dbReference type="ChEBI" id="CHEBI:18420"/>
    </cofactor>
</comment>
<dbReference type="PROSITE" id="PS01011">
    <property type="entry name" value="FOLYLPOLYGLU_SYNT_1"/>
    <property type="match status" value="1"/>
</dbReference>
<dbReference type="InterPro" id="IPR013221">
    <property type="entry name" value="Mur_ligase_cen"/>
</dbReference>
<name>A0A1W5ZUF9_9BACI</name>
<evidence type="ECO:0000313" key="21">
    <source>
        <dbReference type="EMBL" id="ARI76919.1"/>
    </source>
</evidence>
<dbReference type="FunFam" id="3.40.1190.10:FF:000004">
    <property type="entry name" value="Dihydrofolate synthase/folylpolyglutamate synthase"/>
    <property type="match status" value="1"/>
</dbReference>
<evidence type="ECO:0000256" key="3">
    <source>
        <dbReference type="ARBA" id="ARBA00005150"/>
    </source>
</evidence>
<dbReference type="OrthoDB" id="9809356at2"/>
<evidence type="ECO:0000256" key="4">
    <source>
        <dbReference type="ARBA" id="ARBA00008276"/>
    </source>
</evidence>
<evidence type="ECO:0000256" key="10">
    <source>
        <dbReference type="ARBA" id="ARBA00022723"/>
    </source>
</evidence>
<evidence type="ECO:0000256" key="11">
    <source>
        <dbReference type="ARBA" id="ARBA00022741"/>
    </source>
</evidence>
<sequence>MNYENAIDWIHSREKFKVKPGLKRMDWMMEKLGHPEMNLKAIHIAGTNGKGSTVSFLRNLLQTQGYRIGTFTSPYIVRFNERISINGEPIEDEELAKLVEELKPLSEELARTPLGEPTEFEVITAMAMVYFSRQKLDFVIFETGLGGRYDSTNIIQPLLSVITNIGRDHINILGSTIEQIADEKAGIIKEGRPVLCGAKQPEALQVIKKQASITHAPMALLGKDFFVEHVGSEPAGERFIFRNKAFRSGELLSGLKGKHQVENAALALEVVEYLKAQGTKVDRSKYEESVLQTTWPARFETVRTEPLTIIDGAHNEEGTQALVDTMKRHYRGKKINLVYSALEDKPVESMLMKLSEVIDEAYFTTFDFPRALTAVELKQLSPIPASTAISDYKKAVKKASEQVEKDGVLLITGSLYFISEIRKYFE</sequence>
<dbReference type="SUPFAM" id="SSF53244">
    <property type="entry name" value="MurD-like peptide ligases, peptide-binding domain"/>
    <property type="match status" value="1"/>
</dbReference>
<dbReference type="PIRSF" id="PIRSF001563">
    <property type="entry name" value="Folylpolyglu_synth"/>
    <property type="match status" value="1"/>
</dbReference>
<accession>A0A1W5ZUF9</accession>
<gene>
    <name evidence="21" type="ORF">HM131_08730</name>
</gene>
<dbReference type="AlphaFoldDB" id="A0A1W5ZUF9"/>
<evidence type="ECO:0000256" key="16">
    <source>
        <dbReference type="ARBA" id="ARBA00047493"/>
    </source>
</evidence>
<keyword evidence="14" id="KW-0289">Folate biosynthesis</keyword>
<evidence type="ECO:0000256" key="12">
    <source>
        <dbReference type="ARBA" id="ARBA00022840"/>
    </source>
</evidence>
<evidence type="ECO:0000259" key="20">
    <source>
        <dbReference type="Pfam" id="PF08245"/>
    </source>
</evidence>
<reference evidence="21 22" key="1">
    <citation type="submission" date="2017-04" db="EMBL/GenBank/DDBJ databases">
        <title>The whole genome sequencing and assembly of Halobacillus mangrovi strain.</title>
        <authorList>
            <person name="Lee S.-J."/>
            <person name="Park M.-K."/>
            <person name="Kim J.-Y."/>
            <person name="Lee Y.-J."/>
            <person name="Yi H."/>
            <person name="Bahn Y.-S."/>
            <person name="Kim J.F."/>
            <person name="Lee D.-W."/>
        </authorList>
    </citation>
    <scope>NUCLEOTIDE SEQUENCE [LARGE SCALE GENOMIC DNA]</scope>
    <source>
        <strain evidence="21 22">KTB 131</strain>
    </source>
</reference>
<dbReference type="GO" id="GO:0046656">
    <property type="term" value="P:folic acid biosynthetic process"/>
    <property type="evidence" value="ECO:0007669"/>
    <property type="project" value="UniProtKB-KW"/>
</dbReference>
<comment type="similarity">
    <text evidence="4 18">Belongs to the folylpolyglutamate synthase family.</text>
</comment>
<dbReference type="InterPro" id="IPR036615">
    <property type="entry name" value="Mur_ligase_C_dom_sf"/>
</dbReference>
<protein>
    <recommendedName>
        <fullName evidence="8">Dihydrofolate synthase/folylpolyglutamate synthase</fullName>
        <ecNumber evidence="6">6.3.2.12</ecNumber>
        <ecNumber evidence="7">6.3.2.17</ecNumber>
    </recommendedName>
    <alternativeName>
        <fullName evidence="15">Tetrahydrofolylpolyglutamate synthase</fullName>
    </alternativeName>
</protein>
<dbReference type="Pfam" id="PF08245">
    <property type="entry name" value="Mur_ligase_M"/>
    <property type="match status" value="1"/>
</dbReference>
<proteinExistence type="inferred from homology"/>
<keyword evidence="10" id="KW-0479">Metal-binding</keyword>
<feature type="domain" description="Mur ligase central" evidence="20">
    <location>
        <begin position="44"/>
        <end position="270"/>
    </location>
</feature>
<comment type="catalytic activity">
    <reaction evidence="16">
        <text>(6S)-5,6,7,8-tetrahydrofolyl-(gamma-L-Glu)(n) + L-glutamate + ATP = (6S)-5,6,7,8-tetrahydrofolyl-(gamma-L-Glu)(n+1) + ADP + phosphate + H(+)</text>
        <dbReference type="Rhea" id="RHEA:10580"/>
        <dbReference type="Rhea" id="RHEA-COMP:14738"/>
        <dbReference type="Rhea" id="RHEA-COMP:14740"/>
        <dbReference type="ChEBI" id="CHEBI:15378"/>
        <dbReference type="ChEBI" id="CHEBI:29985"/>
        <dbReference type="ChEBI" id="CHEBI:30616"/>
        <dbReference type="ChEBI" id="CHEBI:43474"/>
        <dbReference type="ChEBI" id="CHEBI:141005"/>
        <dbReference type="ChEBI" id="CHEBI:456216"/>
        <dbReference type="EC" id="6.3.2.17"/>
    </reaction>
</comment>
<dbReference type="RefSeq" id="WP_085029394.1">
    <property type="nucleotide sequence ID" value="NZ_CP020772.1"/>
</dbReference>
<keyword evidence="12 18" id="KW-0067">ATP-binding</keyword>
<comment type="pathway">
    <text evidence="2">Cofactor biosynthesis; tetrahydrofolate biosynthesis; 7,8-dihydrofolate from 2-amino-4-hydroxy-6-hydroxymethyl-7,8-dihydropteridine diphosphate and 4-aminobenzoate: step 2/2.</text>
</comment>
<evidence type="ECO:0000256" key="2">
    <source>
        <dbReference type="ARBA" id="ARBA00004799"/>
    </source>
</evidence>
<dbReference type="PANTHER" id="PTHR11136:SF0">
    <property type="entry name" value="DIHYDROFOLATE SYNTHETASE-RELATED"/>
    <property type="match status" value="1"/>
</dbReference>
<keyword evidence="11 18" id="KW-0547">Nucleotide-binding</keyword>
<dbReference type="InterPro" id="IPR004101">
    <property type="entry name" value="Mur_ligase_C"/>
</dbReference>
<dbReference type="EC" id="6.3.2.17" evidence="7"/>
<dbReference type="EMBL" id="CP020772">
    <property type="protein sequence ID" value="ARI76919.1"/>
    <property type="molecule type" value="Genomic_DNA"/>
</dbReference>
<evidence type="ECO:0000259" key="19">
    <source>
        <dbReference type="Pfam" id="PF02875"/>
    </source>
</evidence>
<dbReference type="KEGG" id="hmn:HM131_08730"/>
<feature type="domain" description="Mur ligase C-terminal" evidence="19">
    <location>
        <begin position="298"/>
        <end position="414"/>
    </location>
</feature>
<dbReference type="PROSITE" id="PS01012">
    <property type="entry name" value="FOLYLPOLYGLU_SYNT_2"/>
    <property type="match status" value="1"/>
</dbReference>
<comment type="pathway">
    <text evidence="3">Cofactor biosynthesis; tetrahydrofolylpolyglutamate biosynthesis.</text>
</comment>
<dbReference type="GO" id="GO:0008841">
    <property type="term" value="F:dihydrofolate synthase activity"/>
    <property type="evidence" value="ECO:0007669"/>
    <property type="project" value="UniProtKB-EC"/>
</dbReference>
<dbReference type="InterPro" id="IPR001645">
    <property type="entry name" value="Folylpolyglutamate_synth"/>
</dbReference>
<dbReference type="GO" id="GO:0004326">
    <property type="term" value="F:tetrahydrofolylpolyglutamate synthase activity"/>
    <property type="evidence" value="ECO:0007669"/>
    <property type="project" value="UniProtKB-EC"/>
</dbReference>
<dbReference type="GO" id="GO:0046872">
    <property type="term" value="F:metal ion binding"/>
    <property type="evidence" value="ECO:0007669"/>
    <property type="project" value="UniProtKB-KW"/>
</dbReference>
<dbReference type="EC" id="6.3.2.12" evidence="6"/>
<dbReference type="Gene3D" id="3.40.1190.10">
    <property type="entry name" value="Mur-like, catalytic domain"/>
    <property type="match status" value="1"/>
</dbReference>
<evidence type="ECO:0000256" key="7">
    <source>
        <dbReference type="ARBA" id="ARBA00013025"/>
    </source>
</evidence>